<proteinExistence type="predicted"/>
<evidence type="ECO:0000313" key="3">
    <source>
        <dbReference type="EMBL" id="HGE78912.1"/>
    </source>
</evidence>
<name>A0A7V3VUT1_UNCW3</name>
<protein>
    <submittedName>
        <fullName evidence="3">Glycosyltransferase family 1 protein</fullName>
    </submittedName>
</protein>
<gene>
    <name evidence="3" type="ORF">ENX68_07985</name>
</gene>
<comment type="caution">
    <text evidence="3">The sequence shown here is derived from an EMBL/GenBank/DDBJ whole genome shotgun (WGS) entry which is preliminary data.</text>
</comment>
<dbReference type="EMBL" id="DTOZ01000189">
    <property type="protein sequence ID" value="HGE78912.1"/>
    <property type="molecule type" value="Genomic_DNA"/>
</dbReference>
<dbReference type="Pfam" id="PF00534">
    <property type="entry name" value="Glycos_transf_1"/>
    <property type="match status" value="1"/>
</dbReference>
<dbReference type="SUPFAM" id="SSF53756">
    <property type="entry name" value="UDP-Glycosyltransferase/glycogen phosphorylase"/>
    <property type="match status" value="1"/>
</dbReference>
<sequence>MVILIINWQDWKNPYAGGAEVYLYEIFSRLIKKGHKVILLCSRGPGQSRYEILDGFEIFRIGKRFNFNFYVPFALKAILRERNVDVIIDDQNKIPFYSPLFTKKNNLIMIMHLFRSSIYRETNFLFASYVYLTESLIPYLYPHSHFIAISQSTADDLKRMGVKRRISVVYCGVPLIKKNENAKRDKELVLYVGRIKRYKSIDHLILAINRLRKNEIPVKLSIVGDGDALPGLKKMAEDLKLSIDFRGFVSEEEKYRIYRSARILVQPSIKEGWGLTSIESQACGTPVICADSPGLRETIIDGKTGYLYPYGNIDLLVRRISELLTNDVKWQEFSKTAEEWAKNFSWDKSAEKMEEILLEEIRGKKVNYA</sequence>
<dbReference type="CDD" id="cd03801">
    <property type="entry name" value="GT4_PimA-like"/>
    <property type="match status" value="1"/>
</dbReference>
<evidence type="ECO:0000259" key="1">
    <source>
        <dbReference type="Pfam" id="PF00534"/>
    </source>
</evidence>
<organism evidence="3">
    <name type="scientific">candidate division WOR-3 bacterium</name>
    <dbReference type="NCBI Taxonomy" id="2052148"/>
    <lineage>
        <taxon>Bacteria</taxon>
        <taxon>Bacteria division WOR-3</taxon>
    </lineage>
</organism>
<dbReference type="PANTHER" id="PTHR45947:SF3">
    <property type="entry name" value="SULFOQUINOVOSYL TRANSFERASE SQD2"/>
    <property type="match status" value="1"/>
</dbReference>
<dbReference type="GO" id="GO:0016757">
    <property type="term" value="F:glycosyltransferase activity"/>
    <property type="evidence" value="ECO:0007669"/>
    <property type="project" value="InterPro"/>
</dbReference>
<dbReference type="AlphaFoldDB" id="A0A7V3VUT1"/>
<reference evidence="3" key="1">
    <citation type="journal article" date="2020" name="mSystems">
        <title>Genome- and Community-Level Interaction Insights into Carbon Utilization and Element Cycling Functions of Hydrothermarchaeota in Hydrothermal Sediment.</title>
        <authorList>
            <person name="Zhou Z."/>
            <person name="Liu Y."/>
            <person name="Xu W."/>
            <person name="Pan J."/>
            <person name="Luo Z.H."/>
            <person name="Li M."/>
        </authorList>
    </citation>
    <scope>NUCLEOTIDE SEQUENCE [LARGE SCALE GENOMIC DNA]</scope>
    <source>
        <strain evidence="3">SpSt-961</strain>
    </source>
</reference>
<dbReference type="InterPro" id="IPR001296">
    <property type="entry name" value="Glyco_trans_1"/>
</dbReference>
<dbReference type="InterPro" id="IPR050194">
    <property type="entry name" value="Glycosyltransferase_grp1"/>
</dbReference>
<dbReference type="PANTHER" id="PTHR45947">
    <property type="entry name" value="SULFOQUINOVOSYL TRANSFERASE SQD2"/>
    <property type="match status" value="1"/>
</dbReference>
<dbReference type="InterPro" id="IPR028098">
    <property type="entry name" value="Glyco_trans_4-like_N"/>
</dbReference>
<evidence type="ECO:0000259" key="2">
    <source>
        <dbReference type="Pfam" id="PF13439"/>
    </source>
</evidence>
<accession>A0A7V3VUT1</accession>
<feature type="domain" description="Glycosyltransferase subfamily 4-like N-terminal" evidence="2">
    <location>
        <begin position="17"/>
        <end position="175"/>
    </location>
</feature>
<dbReference type="Gene3D" id="3.40.50.2000">
    <property type="entry name" value="Glycogen Phosphorylase B"/>
    <property type="match status" value="2"/>
</dbReference>
<feature type="domain" description="Glycosyl transferase family 1" evidence="1">
    <location>
        <begin position="176"/>
        <end position="340"/>
    </location>
</feature>
<keyword evidence="3" id="KW-0808">Transferase</keyword>
<dbReference type="Pfam" id="PF13439">
    <property type="entry name" value="Glyco_transf_4"/>
    <property type="match status" value="1"/>
</dbReference>